<dbReference type="PANTHER" id="PTHR33936">
    <property type="entry name" value="PROTEIN CBG17840"/>
    <property type="match status" value="1"/>
</dbReference>
<reference evidence="2" key="2">
    <citation type="submission" date="2015-02" db="UniProtKB">
        <authorList>
            <consortium name="EnsemblMetazoa"/>
        </authorList>
    </citation>
    <scope>IDENTIFICATION</scope>
</reference>
<name>T1ITT2_STRMM</name>
<dbReference type="STRING" id="126957.T1ITT2"/>
<proteinExistence type="predicted"/>
<dbReference type="AlphaFoldDB" id="T1ITT2"/>
<evidence type="ECO:0000259" key="1">
    <source>
        <dbReference type="Pfam" id="PF21056"/>
    </source>
</evidence>
<sequence length="335" mass="39209">MTLDIPTQLFKSSVFIEAINQRSTVYNLILRFMANTMENKKMLKCLATENWKCQEEKYQFRCSLAKLFRKHLHEDHDFQCEMKILNFNNFGEFEKWKSEEENKCVVSFVSPRGRVENENETTYYYICNRSGLYTPKVDDFDRKRVLKSQGSVKINFKCTSQITARESKTNKTLNVVYWFTHYGHKKTPAHIRIDNSVRGALIRKKDLNNIKQQFNITGTKRHHHDHTSVSLLVDELKSSVENPILYYKPIGKPCEQFATILPDDFILVIQTEFQRNIFNNLGNDVICIDSTHNTTQYDVKLITVLCVDEWGEGIPILWCISNKETTEVIEVILPV</sequence>
<evidence type="ECO:0000313" key="2">
    <source>
        <dbReference type="EnsemblMetazoa" id="SMAR004540-PA"/>
    </source>
</evidence>
<evidence type="ECO:0000313" key="3">
    <source>
        <dbReference type="Proteomes" id="UP000014500"/>
    </source>
</evidence>
<accession>T1ITT2</accession>
<dbReference type="PANTHER" id="PTHR33936:SF24">
    <property type="entry name" value="C2H2-TYPE DOMAIN-CONTAINING PROTEIN"/>
    <property type="match status" value="1"/>
</dbReference>
<dbReference type="EMBL" id="JH431499">
    <property type="status" value="NOT_ANNOTATED_CDS"/>
    <property type="molecule type" value="Genomic_DNA"/>
</dbReference>
<dbReference type="eggNOG" id="ENOG502QVXX">
    <property type="taxonomic scope" value="Eukaryota"/>
</dbReference>
<dbReference type="Pfam" id="PF21056">
    <property type="entry name" value="ZSWIM1-3_RNaseH-like"/>
    <property type="match status" value="1"/>
</dbReference>
<keyword evidence="3" id="KW-1185">Reference proteome</keyword>
<dbReference type="HOGENOM" id="CLU_829818_0_0_1"/>
<dbReference type="InterPro" id="IPR048324">
    <property type="entry name" value="ZSWIM1-3_RNaseH-like"/>
</dbReference>
<feature type="domain" description="ZSWIM1/3 RNaseH-like" evidence="1">
    <location>
        <begin position="267"/>
        <end position="332"/>
    </location>
</feature>
<dbReference type="OMA" id="ANTMENK"/>
<dbReference type="EnsemblMetazoa" id="SMAR004540-RA">
    <property type="protein sequence ID" value="SMAR004540-PA"/>
    <property type="gene ID" value="SMAR004540"/>
</dbReference>
<protein>
    <recommendedName>
        <fullName evidence="1">ZSWIM1/3 RNaseH-like domain-containing protein</fullName>
    </recommendedName>
</protein>
<dbReference type="Proteomes" id="UP000014500">
    <property type="component" value="Unassembled WGS sequence"/>
</dbReference>
<reference evidence="3" key="1">
    <citation type="submission" date="2011-05" db="EMBL/GenBank/DDBJ databases">
        <authorList>
            <person name="Richards S.R."/>
            <person name="Qu J."/>
            <person name="Jiang H."/>
            <person name="Jhangiani S.N."/>
            <person name="Agravi P."/>
            <person name="Goodspeed R."/>
            <person name="Gross S."/>
            <person name="Mandapat C."/>
            <person name="Jackson L."/>
            <person name="Mathew T."/>
            <person name="Pu L."/>
            <person name="Thornton R."/>
            <person name="Saada N."/>
            <person name="Wilczek-Boney K.B."/>
            <person name="Lee S."/>
            <person name="Kovar C."/>
            <person name="Wu Y."/>
            <person name="Scherer S.E."/>
            <person name="Worley K.C."/>
            <person name="Muzny D.M."/>
            <person name="Gibbs R."/>
        </authorList>
    </citation>
    <scope>NUCLEOTIDE SEQUENCE</scope>
    <source>
        <strain evidence="3">Brora</strain>
    </source>
</reference>
<organism evidence="2 3">
    <name type="scientific">Strigamia maritima</name>
    <name type="common">European centipede</name>
    <name type="synonym">Geophilus maritimus</name>
    <dbReference type="NCBI Taxonomy" id="126957"/>
    <lineage>
        <taxon>Eukaryota</taxon>
        <taxon>Metazoa</taxon>
        <taxon>Ecdysozoa</taxon>
        <taxon>Arthropoda</taxon>
        <taxon>Myriapoda</taxon>
        <taxon>Chilopoda</taxon>
        <taxon>Pleurostigmophora</taxon>
        <taxon>Geophilomorpha</taxon>
        <taxon>Linotaeniidae</taxon>
        <taxon>Strigamia</taxon>
    </lineage>
</organism>
<dbReference type="InterPro" id="IPR052797">
    <property type="entry name" value="RegFact_GeneExpr_CellDeath"/>
</dbReference>
<dbReference type="PhylomeDB" id="T1ITT2"/>